<proteinExistence type="predicted"/>
<protein>
    <submittedName>
        <fullName evidence="1">Uncharacterized protein</fullName>
    </submittedName>
</protein>
<dbReference type="EMBL" id="CM042014">
    <property type="protein sequence ID" value="KAI3724320.1"/>
    <property type="molecule type" value="Genomic_DNA"/>
</dbReference>
<dbReference type="Proteomes" id="UP001055811">
    <property type="component" value="Linkage Group LG06"/>
</dbReference>
<sequence>MQVLQPYNAEAPPLYQPQFQYDVGPGQDLPVNYPSGLDFQGNPTAGSEPLFASLGLCDDGVAVPPPQPTENSAVKKGRGRPPKVKRGRGRPRRIGVGRGTAVIVTGPRQLVVYQELKTKYDLLELANVVKPCIDPNYGTVALQALQELEALAGAETTNGPSHGQVQEPEPVSVSVPVSGPYSQN</sequence>
<evidence type="ECO:0000313" key="2">
    <source>
        <dbReference type="Proteomes" id="UP001055811"/>
    </source>
</evidence>
<reference evidence="1 2" key="2">
    <citation type="journal article" date="2022" name="Mol. Ecol. Resour.">
        <title>The genomes of chicory, endive, great burdock and yacon provide insights into Asteraceae paleo-polyploidization history and plant inulin production.</title>
        <authorList>
            <person name="Fan W."/>
            <person name="Wang S."/>
            <person name="Wang H."/>
            <person name="Wang A."/>
            <person name="Jiang F."/>
            <person name="Liu H."/>
            <person name="Zhao H."/>
            <person name="Xu D."/>
            <person name="Zhang Y."/>
        </authorList>
    </citation>
    <scope>NUCLEOTIDE SEQUENCE [LARGE SCALE GENOMIC DNA]</scope>
    <source>
        <strain evidence="2">cv. Punajuju</strain>
        <tissue evidence="1">Leaves</tissue>
    </source>
</reference>
<name>A0ACB9BQN6_CICIN</name>
<gene>
    <name evidence="1" type="ORF">L2E82_36092</name>
</gene>
<reference evidence="2" key="1">
    <citation type="journal article" date="2022" name="Mol. Ecol. Resour.">
        <title>The genomes of chicory, endive, great burdock and yacon provide insights into Asteraceae palaeo-polyploidization history and plant inulin production.</title>
        <authorList>
            <person name="Fan W."/>
            <person name="Wang S."/>
            <person name="Wang H."/>
            <person name="Wang A."/>
            <person name="Jiang F."/>
            <person name="Liu H."/>
            <person name="Zhao H."/>
            <person name="Xu D."/>
            <person name="Zhang Y."/>
        </authorList>
    </citation>
    <scope>NUCLEOTIDE SEQUENCE [LARGE SCALE GENOMIC DNA]</scope>
    <source>
        <strain evidence="2">cv. Punajuju</strain>
    </source>
</reference>
<organism evidence="1 2">
    <name type="scientific">Cichorium intybus</name>
    <name type="common">Chicory</name>
    <dbReference type="NCBI Taxonomy" id="13427"/>
    <lineage>
        <taxon>Eukaryota</taxon>
        <taxon>Viridiplantae</taxon>
        <taxon>Streptophyta</taxon>
        <taxon>Embryophyta</taxon>
        <taxon>Tracheophyta</taxon>
        <taxon>Spermatophyta</taxon>
        <taxon>Magnoliopsida</taxon>
        <taxon>eudicotyledons</taxon>
        <taxon>Gunneridae</taxon>
        <taxon>Pentapetalae</taxon>
        <taxon>asterids</taxon>
        <taxon>campanulids</taxon>
        <taxon>Asterales</taxon>
        <taxon>Asteraceae</taxon>
        <taxon>Cichorioideae</taxon>
        <taxon>Cichorieae</taxon>
        <taxon>Cichoriinae</taxon>
        <taxon>Cichorium</taxon>
    </lineage>
</organism>
<keyword evidence="2" id="KW-1185">Reference proteome</keyword>
<comment type="caution">
    <text evidence="1">The sequence shown here is derived from an EMBL/GenBank/DDBJ whole genome shotgun (WGS) entry which is preliminary data.</text>
</comment>
<evidence type="ECO:0000313" key="1">
    <source>
        <dbReference type="EMBL" id="KAI3724320.1"/>
    </source>
</evidence>
<accession>A0ACB9BQN6</accession>